<evidence type="ECO:0000256" key="4">
    <source>
        <dbReference type="ARBA" id="ARBA00022771"/>
    </source>
</evidence>
<dbReference type="PANTHER" id="PTHR24394">
    <property type="entry name" value="ZINC FINGER PROTEIN"/>
    <property type="match status" value="1"/>
</dbReference>
<dbReference type="InterPro" id="IPR013087">
    <property type="entry name" value="Znf_C2H2_type"/>
</dbReference>
<dbReference type="InterPro" id="IPR036236">
    <property type="entry name" value="Znf_C2H2_sf"/>
</dbReference>
<feature type="domain" description="C2H2-type" evidence="8">
    <location>
        <begin position="369"/>
        <end position="396"/>
    </location>
</feature>
<evidence type="ECO:0000256" key="7">
    <source>
        <dbReference type="PROSITE-ProRule" id="PRU00042"/>
    </source>
</evidence>
<dbReference type="Proteomes" id="UP001231518">
    <property type="component" value="Chromosome 30"/>
</dbReference>
<gene>
    <name evidence="9" type="ORF">PYW07_012659</name>
</gene>
<evidence type="ECO:0000313" key="9">
    <source>
        <dbReference type="EMBL" id="KAJ8706581.1"/>
    </source>
</evidence>
<dbReference type="PANTHER" id="PTHR24394:SF29">
    <property type="entry name" value="MYONEURIN"/>
    <property type="match status" value="1"/>
</dbReference>
<organism evidence="9 10">
    <name type="scientific">Mythimna separata</name>
    <name type="common">Oriental armyworm</name>
    <name type="synonym">Pseudaletia separata</name>
    <dbReference type="NCBI Taxonomy" id="271217"/>
    <lineage>
        <taxon>Eukaryota</taxon>
        <taxon>Metazoa</taxon>
        <taxon>Ecdysozoa</taxon>
        <taxon>Arthropoda</taxon>
        <taxon>Hexapoda</taxon>
        <taxon>Insecta</taxon>
        <taxon>Pterygota</taxon>
        <taxon>Neoptera</taxon>
        <taxon>Endopterygota</taxon>
        <taxon>Lepidoptera</taxon>
        <taxon>Glossata</taxon>
        <taxon>Ditrysia</taxon>
        <taxon>Noctuoidea</taxon>
        <taxon>Noctuidae</taxon>
        <taxon>Noctuinae</taxon>
        <taxon>Hadenini</taxon>
        <taxon>Mythimna</taxon>
    </lineage>
</organism>
<name>A0AAD8DLG8_MYTSE</name>
<feature type="domain" description="C2H2-type" evidence="8">
    <location>
        <begin position="248"/>
        <end position="276"/>
    </location>
</feature>
<keyword evidence="10" id="KW-1185">Reference proteome</keyword>
<protein>
    <recommendedName>
        <fullName evidence="8">C2H2-type domain-containing protein</fullName>
    </recommendedName>
</protein>
<keyword evidence="2" id="KW-0479">Metal-binding</keyword>
<evidence type="ECO:0000256" key="5">
    <source>
        <dbReference type="ARBA" id="ARBA00022833"/>
    </source>
</evidence>
<dbReference type="GO" id="GO:0008270">
    <property type="term" value="F:zinc ion binding"/>
    <property type="evidence" value="ECO:0007669"/>
    <property type="project" value="UniProtKB-KW"/>
</dbReference>
<feature type="domain" description="C2H2-type" evidence="8">
    <location>
        <begin position="396"/>
        <end position="423"/>
    </location>
</feature>
<evidence type="ECO:0000256" key="1">
    <source>
        <dbReference type="ARBA" id="ARBA00004123"/>
    </source>
</evidence>
<comment type="subcellular location">
    <subcellularLocation>
        <location evidence="1">Nucleus</location>
    </subcellularLocation>
</comment>
<feature type="domain" description="C2H2-type" evidence="8">
    <location>
        <begin position="547"/>
        <end position="574"/>
    </location>
</feature>
<dbReference type="EMBL" id="JARGEI010000028">
    <property type="protein sequence ID" value="KAJ8706581.1"/>
    <property type="molecule type" value="Genomic_DNA"/>
</dbReference>
<keyword evidence="5" id="KW-0862">Zinc</keyword>
<dbReference type="Pfam" id="PF00096">
    <property type="entry name" value="zf-C2H2"/>
    <property type="match status" value="5"/>
</dbReference>
<accession>A0AAD8DLG8</accession>
<dbReference type="SMART" id="SM00355">
    <property type="entry name" value="ZnF_C2H2"/>
    <property type="match status" value="10"/>
</dbReference>
<evidence type="ECO:0000313" key="10">
    <source>
        <dbReference type="Proteomes" id="UP001231518"/>
    </source>
</evidence>
<feature type="domain" description="C2H2-type" evidence="8">
    <location>
        <begin position="452"/>
        <end position="482"/>
    </location>
</feature>
<keyword evidence="3" id="KW-0677">Repeat</keyword>
<dbReference type="Gene3D" id="3.30.160.60">
    <property type="entry name" value="Classic Zinc Finger"/>
    <property type="match status" value="5"/>
</dbReference>
<evidence type="ECO:0000256" key="2">
    <source>
        <dbReference type="ARBA" id="ARBA00022723"/>
    </source>
</evidence>
<dbReference type="SUPFAM" id="SSF57667">
    <property type="entry name" value="beta-beta-alpha zinc fingers"/>
    <property type="match status" value="4"/>
</dbReference>
<sequence length="613" mass="71417">MDDCPEVELKKLCCTCLSRDRKLFQLCRLPDGVNNLYLLLSFDSEAYREGFYKDTASLYICWECRAVMCRITRFRKQACTAQRELTSIADGRTHIQPTSLSRLTTHHKTTYQKIISQSNTTLTDNFIDCGLTTEVKSESEEDIPLSELHSNWLSDNETEAVIPTIDYKDELSNSKDTIDYKDELSNLKTIDGKDELSNSKTIEGKEDLFHKKKKRKKKCFSTVLVNESELEEISNSRRMEISFVNAQFKCDSCIEGFGSQEELDAHNSSLHVEKLDHLQCDICLVYTPITSYHDHREAHYHRHICQLCVFMAYSINDMVTHLKTEHGLKNLAIPEKRKKARHKIAEDLNTGTKPRRNASMLDKRTPYGYLCTECDKYFDNKNQRWKHVQRHHREGYKCATCDKRFAFKNNLARHEQLHQGPLPREECPVCHKMIRCDLRKVHSRIHTDRQTYTCAACAKSFVSRASYEHHLKYTLQHAHQDAHRYKCTMCDKGYRSRGELRDHVNYQHMGKTQHKCPVCGKALATRRCVTRHMRRAHEGVKESARDKICQQCGKAFRDKKGLREHELIHTGERPLSCEVCGCTFRQSASLYTHRKRVHNIYTCAKKVTLLEDC</sequence>
<dbReference type="AlphaFoldDB" id="A0AAD8DLG8"/>
<keyword evidence="6" id="KW-0539">Nucleus</keyword>
<dbReference type="GO" id="GO:0005634">
    <property type="term" value="C:nucleus"/>
    <property type="evidence" value="ECO:0007669"/>
    <property type="project" value="UniProtKB-SubCell"/>
</dbReference>
<feature type="domain" description="C2H2-type" evidence="8">
    <location>
        <begin position="485"/>
        <end position="513"/>
    </location>
</feature>
<proteinExistence type="predicted"/>
<reference evidence="9" key="1">
    <citation type="submission" date="2023-03" db="EMBL/GenBank/DDBJ databases">
        <title>Chromosome-level genomes of two armyworms, Mythimna separata and Mythimna loreyi, provide insights into the biosynthesis and reception of sex pheromones.</title>
        <authorList>
            <person name="Zhao H."/>
        </authorList>
    </citation>
    <scope>NUCLEOTIDE SEQUENCE</scope>
    <source>
        <strain evidence="9">BeijingLab</strain>
        <tissue evidence="9">Pupa</tissue>
    </source>
</reference>
<evidence type="ECO:0000256" key="3">
    <source>
        <dbReference type="ARBA" id="ARBA00022737"/>
    </source>
</evidence>
<dbReference type="PROSITE" id="PS50157">
    <property type="entry name" value="ZINC_FINGER_C2H2_2"/>
    <property type="match status" value="8"/>
</dbReference>
<dbReference type="GO" id="GO:0000981">
    <property type="term" value="F:DNA-binding transcription factor activity, RNA polymerase II-specific"/>
    <property type="evidence" value="ECO:0007669"/>
    <property type="project" value="TreeGrafter"/>
</dbReference>
<feature type="domain" description="C2H2-type" evidence="8">
    <location>
        <begin position="514"/>
        <end position="542"/>
    </location>
</feature>
<keyword evidence="4 7" id="KW-0863">Zinc-finger</keyword>
<evidence type="ECO:0000256" key="6">
    <source>
        <dbReference type="ARBA" id="ARBA00023242"/>
    </source>
</evidence>
<comment type="caution">
    <text evidence="9">The sequence shown here is derived from an EMBL/GenBank/DDBJ whole genome shotgun (WGS) entry which is preliminary data.</text>
</comment>
<evidence type="ECO:0000259" key="8">
    <source>
        <dbReference type="PROSITE" id="PS50157"/>
    </source>
</evidence>
<dbReference type="PROSITE" id="PS00028">
    <property type="entry name" value="ZINC_FINGER_C2H2_1"/>
    <property type="match status" value="7"/>
</dbReference>
<feature type="domain" description="C2H2-type" evidence="8">
    <location>
        <begin position="575"/>
        <end position="598"/>
    </location>
</feature>